<dbReference type="CDD" id="cd14733">
    <property type="entry name" value="BACK"/>
    <property type="match status" value="1"/>
</dbReference>
<dbReference type="Pfam" id="PF01344">
    <property type="entry name" value="Kelch_1"/>
    <property type="match status" value="3"/>
</dbReference>
<comment type="caution">
    <text evidence="4">The sequence shown here is derived from an EMBL/GenBank/DDBJ whole genome shotgun (WGS) entry which is preliminary data.</text>
</comment>
<reference evidence="4" key="1">
    <citation type="submission" date="2021-06" db="EMBL/GenBank/DDBJ databases">
        <authorList>
            <person name="Hodson N. C."/>
            <person name="Mongue J. A."/>
            <person name="Jaron S. K."/>
        </authorList>
    </citation>
    <scope>NUCLEOTIDE SEQUENCE</scope>
</reference>
<sequence length="805" mass="90063">MPSFSKYFITNLRRLNDFRRPYYADAKLRGTPTNNEKAEPRILVHRIVLVLNSPYFEKLVKKGRFSYQVPIPPKLLEDLVTYMYTGEMPIITAENVFELLKACHLLELSEALENCRDFLKSGLLAIKDINADVMLNNCPPELANSVLHSIFDNFEKYSTSAGFRQLSLEQLEKLVSLRGSLPLGSISTGKILKGLLNWVLEDVKDRQKHFLPLMQTIPINEIPADLMKECVITLNSSYQSLTTPSSSNLTKQIELSTPNLPQDPAPKSKEANPPSTHPHTPRSDMDVKSDVPRVLFTISSKDSKSEEISRSCNNKHAKKRKQSAKSWIPSLGNQSKSSIVPKDLVPCANAAEPTPMKLSNPPDSLQIPSPIMGENADLPAPRRLNLSPFKVKSVVRVEKLIFKDPSESNKRESQFDETMPINERLQTKKIRLAVAEDAKKELPELDSGTLKKSSAVIIKKESRNLANDAAAFEVGSLLEDISAYHPLMLYLCEKPNKKYNIEAYDFREKKSAVIIENAAVDRYNYGMALKGQTIFLIGGRNDNADFFGSNGHECLSTVISFENFLHISNDKIRTVKYHKDLLPNYANHCLQQSRSNFGVAVRGNKIFVIGGHAKTNTPLRSLKSSEMFDSDLGTWKSIAPMQGHREHFGLTWLNSSIYVAGGFKASTFPSALNSVEEYIPETNTWNSAPSLCTKSIGTRLVTSDKIMYALEGGTQHSWERRNNFETFDVRVGKWTPSKPSKVTRFYRRGAAATCINGNIYSIGGYTQGSGGSPVVEMLDPRNEEWCMDGELPKGGIFTSVSFMNL</sequence>
<proteinExistence type="predicted"/>
<evidence type="ECO:0000313" key="4">
    <source>
        <dbReference type="EMBL" id="CAG7819574.1"/>
    </source>
</evidence>
<dbReference type="GO" id="GO:0003779">
    <property type="term" value="F:actin binding"/>
    <property type="evidence" value="ECO:0007669"/>
    <property type="project" value="UniProtKB-KW"/>
</dbReference>
<dbReference type="InterPro" id="IPR011705">
    <property type="entry name" value="BACK"/>
</dbReference>
<gene>
    <name evidence="4" type="ORF">AFUS01_LOCUS30012</name>
</gene>
<keyword evidence="5" id="KW-1185">Reference proteome</keyword>
<feature type="region of interest" description="Disordered" evidence="2">
    <location>
        <begin position="256"/>
        <end position="289"/>
    </location>
</feature>
<dbReference type="AlphaFoldDB" id="A0A8J2LBF1"/>
<name>A0A8J2LBF1_9HEXA</name>
<dbReference type="SMART" id="SM00225">
    <property type="entry name" value="BTB"/>
    <property type="match status" value="1"/>
</dbReference>
<dbReference type="PROSITE" id="PS50097">
    <property type="entry name" value="BTB"/>
    <property type="match status" value="1"/>
</dbReference>
<dbReference type="SMART" id="SM00612">
    <property type="entry name" value="Kelch"/>
    <property type="match status" value="3"/>
</dbReference>
<accession>A0A8J2LBF1</accession>
<dbReference type="CDD" id="cd18186">
    <property type="entry name" value="BTB_POZ_ZBTB_KLHL-like"/>
    <property type="match status" value="1"/>
</dbReference>
<protein>
    <recommendedName>
        <fullName evidence="3">BTB domain-containing protein</fullName>
    </recommendedName>
</protein>
<keyword evidence="1" id="KW-0880">Kelch repeat</keyword>
<evidence type="ECO:0000313" key="5">
    <source>
        <dbReference type="Proteomes" id="UP000708208"/>
    </source>
</evidence>
<dbReference type="Pfam" id="PF07707">
    <property type="entry name" value="BACK"/>
    <property type="match status" value="1"/>
</dbReference>
<feature type="region of interest" description="Disordered" evidence="2">
    <location>
        <begin position="305"/>
        <end position="339"/>
    </location>
</feature>
<feature type="compositionally biased region" description="Basic residues" evidence="2">
    <location>
        <begin position="313"/>
        <end position="323"/>
    </location>
</feature>
<evidence type="ECO:0000259" key="3">
    <source>
        <dbReference type="PROSITE" id="PS50097"/>
    </source>
</evidence>
<organism evidence="4 5">
    <name type="scientific">Allacma fusca</name>
    <dbReference type="NCBI Taxonomy" id="39272"/>
    <lineage>
        <taxon>Eukaryota</taxon>
        <taxon>Metazoa</taxon>
        <taxon>Ecdysozoa</taxon>
        <taxon>Arthropoda</taxon>
        <taxon>Hexapoda</taxon>
        <taxon>Collembola</taxon>
        <taxon>Symphypleona</taxon>
        <taxon>Sminthuridae</taxon>
        <taxon>Allacma</taxon>
    </lineage>
</organism>
<dbReference type="InterPro" id="IPR000210">
    <property type="entry name" value="BTB/POZ_dom"/>
</dbReference>
<feature type="domain" description="BTB" evidence="3">
    <location>
        <begin position="24"/>
        <end position="92"/>
    </location>
</feature>
<dbReference type="Proteomes" id="UP000708208">
    <property type="component" value="Unassembled WGS sequence"/>
</dbReference>
<dbReference type="InterPro" id="IPR006652">
    <property type="entry name" value="Kelch_1"/>
</dbReference>
<dbReference type="Pfam" id="PF00651">
    <property type="entry name" value="BTB"/>
    <property type="match status" value="1"/>
</dbReference>
<evidence type="ECO:0000256" key="2">
    <source>
        <dbReference type="SAM" id="MobiDB-lite"/>
    </source>
</evidence>
<dbReference type="EMBL" id="CAJVCH010453378">
    <property type="protein sequence ID" value="CAG7819574.1"/>
    <property type="molecule type" value="Genomic_DNA"/>
</dbReference>
<dbReference type="PANTHER" id="PTHR45632">
    <property type="entry name" value="LD33804P"/>
    <property type="match status" value="1"/>
</dbReference>
<dbReference type="OrthoDB" id="6359816at2759"/>
<evidence type="ECO:0000256" key="1">
    <source>
        <dbReference type="ARBA" id="ARBA00022441"/>
    </source>
</evidence>